<gene>
    <name evidence="1" type="ORF">SAMN06264849_101244</name>
</gene>
<organism evidence="1 2">
    <name type="scientific">Melghirimyces algeriensis</name>
    <dbReference type="NCBI Taxonomy" id="910412"/>
    <lineage>
        <taxon>Bacteria</taxon>
        <taxon>Bacillati</taxon>
        <taxon>Bacillota</taxon>
        <taxon>Bacilli</taxon>
        <taxon>Bacillales</taxon>
        <taxon>Thermoactinomycetaceae</taxon>
        <taxon>Melghirimyces</taxon>
    </lineage>
</organism>
<dbReference type="AlphaFoldDB" id="A0A521ANJ2"/>
<evidence type="ECO:0000313" key="1">
    <source>
        <dbReference type="EMBL" id="SMO36365.1"/>
    </source>
</evidence>
<dbReference type="RefSeq" id="WP_142503945.1">
    <property type="nucleotide sequence ID" value="NZ_FXTI01000001.1"/>
</dbReference>
<sequence length="252" mass="30183">MRQTNLRHPKMTRLQSSQIRLRSIPMDKIWPNPPSIILAFTELEQDEMYGMIPDSFIPRYLETAITFGKNAAFHERYNENLPHLMNRLMKSGIRVRFIKRNNTESTEWVRAQYRRKPPTIEIHQSSMDQLRNFFDRSGYSVIEDDLIALHLYHEWFHHLEESTLGHTDQRVPKVQTKRWGPFSLRQRIHRLREIAAHAFTQEAMGLTWSPLLLDHIILFTERGWSKSRIREHFQQLKEKYTALMEHIEDPSP</sequence>
<name>A0A521ANJ2_9BACL</name>
<dbReference type="OrthoDB" id="1842465at2"/>
<proteinExistence type="predicted"/>
<dbReference type="EMBL" id="FXTI01000001">
    <property type="protein sequence ID" value="SMO36365.1"/>
    <property type="molecule type" value="Genomic_DNA"/>
</dbReference>
<keyword evidence="2" id="KW-1185">Reference proteome</keyword>
<accession>A0A521ANJ2</accession>
<protein>
    <submittedName>
        <fullName evidence="1">Uncharacterized protein</fullName>
    </submittedName>
</protein>
<reference evidence="1 2" key="1">
    <citation type="submission" date="2017-05" db="EMBL/GenBank/DDBJ databases">
        <authorList>
            <person name="Varghese N."/>
            <person name="Submissions S."/>
        </authorList>
    </citation>
    <scope>NUCLEOTIDE SEQUENCE [LARGE SCALE GENOMIC DNA]</scope>
    <source>
        <strain evidence="1 2">DSM 45474</strain>
    </source>
</reference>
<evidence type="ECO:0000313" key="2">
    <source>
        <dbReference type="Proteomes" id="UP000315636"/>
    </source>
</evidence>
<dbReference type="Proteomes" id="UP000315636">
    <property type="component" value="Unassembled WGS sequence"/>
</dbReference>